<comment type="caution">
    <text evidence="2">The sequence shown here is derived from an EMBL/GenBank/DDBJ whole genome shotgun (WGS) entry which is preliminary data.</text>
</comment>
<dbReference type="Proteomes" id="UP000644693">
    <property type="component" value="Unassembled WGS sequence"/>
</dbReference>
<protein>
    <recommendedName>
        <fullName evidence="4">Secreted protein</fullName>
    </recommendedName>
</protein>
<dbReference type="AlphaFoldDB" id="A0A918XHL7"/>
<feature type="signal peptide" evidence="1">
    <location>
        <begin position="1"/>
        <end position="19"/>
    </location>
</feature>
<feature type="chain" id="PRO_5037679966" description="Secreted protein" evidence="1">
    <location>
        <begin position="20"/>
        <end position="379"/>
    </location>
</feature>
<evidence type="ECO:0000256" key="1">
    <source>
        <dbReference type="SAM" id="SignalP"/>
    </source>
</evidence>
<evidence type="ECO:0000313" key="3">
    <source>
        <dbReference type="Proteomes" id="UP000644693"/>
    </source>
</evidence>
<sequence>MRAAFVVALGAALALVGSAGVSGYGPAQTEDNETEDGERQYTYSWQYAAASDMAPRGGTTRGTDVVLVTQPSPAWLRLQEPGLSKKERDRRAILSMAGPYRTSFDFIETVGFTEGYTPSNPYQSWGTEYVYVVSQGPDLIQLQHILVMEMQDEDGSPMEPIVVKHWRQDWMFEAPTMHTFKGNREWEKQAVKADRREHWVQAVYQVDDSPRYMAAGEWRHTANFSSWESDETWRPLPRREFSVRQDYDVLVGTNHHTITPTGWVQEEHNLKVVLNGRGEAAEVLARENGLARYERIADFNWQPGDDYWERTKPFWATVRAYWSETFASHDNMVIAKRADGVNMFMTLFQMAEQPGIDWADESEQKNLEEVMARYVEFPR</sequence>
<keyword evidence="3" id="KW-1185">Reference proteome</keyword>
<reference evidence="2" key="1">
    <citation type="journal article" date="2014" name="Int. J. Syst. Evol. Microbiol.">
        <title>Complete genome sequence of Corynebacterium casei LMG S-19264T (=DSM 44701T), isolated from a smear-ripened cheese.</title>
        <authorList>
            <consortium name="US DOE Joint Genome Institute (JGI-PGF)"/>
            <person name="Walter F."/>
            <person name="Albersmeier A."/>
            <person name="Kalinowski J."/>
            <person name="Ruckert C."/>
        </authorList>
    </citation>
    <scope>NUCLEOTIDE SEQUENCE</scope>
    <source>
        <strain evidence="2">KCTC 23430</strain>
    </source>
</reference>
<dbReference type="RefSeq" id="WP_189476952.1">
    <property type="nucleotide sequence ID" value="NZ_BMYM01000001.1"/>
</dbReference>
<evidence type="ECO:0008006" key="4">
    <source>
        <dbReference type="Google" id="ProtNLM"/>
    </source>
</evidence>
<accession>A0A918XHL7</accession>
<keyword evidence="1" id="KW-0732">Signal</keyword>
<proteinExistence type="predicted"/>
<evidence type="ECO:0000313" key="2">
    <source>
        <dbReference type="EMBL" id="GHD32181.1"/>
    </source>
</evidence>
<name>A0A918XHL7_9GAMM</name>
<reference evidence="2" key="2">
    <citation type="submission" date="2020-09" db="EMBL/GenBank/DDBJ databases">
        <authorList>
            <person name="Sun Q."/>
            <person name="Kim S."/>
        </authorList>
    </citation>
    <scope>NUCLEOTIDE SEQUENCE</scope>
    <source>
        <strain evidence="2">KCTC 23430</strain>
    </source>
</reference>
<dbReference type="Pfam" id="PF20311">
    <property type="entry name" value="DUF6607"/>
    <property type="match status" value="1"/>
</dbReference>
<gene>
    <name evidence="2" type="ORF">GCM10007053_16020</name>
</gene>
<dbReference type="InterPro" id="IPR046715">
    <property type="entry name" value="DUF6607"/>
</dbReference>
<organism evidence="2 3">
    <name type="scientific">Parahalioglobus pacificus</name>
    <dbReference type="NCBI Taxonomy" id="930806"/>
    <lineage>
        <taxon>Bacteria</taxon>
        <taxon>Pseudomonadati</taxon>
        <taxon>Pseudomonadota</taxon>
        <taxon>Gammaproteobacteria</taxon>
        <taxon>Cellvibrionales</taxon>
        <taxon>Halieaceae</taxon>
        <taxon>Parahalioglobus</taxon>
    </lineage>
</organism>
<dbReference type="EMBL" id="BMYM01000001">
    <property type="protein sequence ID" value="GHD32181.1"/>
    <property type="molecule type" value="Genomic_DNA"/>
</dbReference>